<feature type="region of interest" description="Disordered" evidence="1">
    <location>
        <begin position="1"/>
        <end position="76"/>
    </location>
</feature>
<dbReference type="AlphaFoldDB" id="A0A059CGZ9"/>
<accession>A0A059CGZ9</accession>
<feature type="compositionally biased region" description="Basic and acidic residues" evidence="1">
    <location>
        <begin position="14"/>
        <end position="30"/>
    </location>
</feature>
<feature type="compositionally biased region" description="Basic residues" evidence="1">
    <location>
        <begin position="64"/>
        <end position="76"/>
    </location>
</feature>
<dbReference type="InParanoid" id="A0A059CGZ9"/>
<reference evidence="2" key="1">
    <citation type="submission" date="2013-07" db="EMBL/GenBank/DDBJ databases">
        <title>The genome of Eucalyptus grandis.</title>
        <authorList>
            <person name="Schmutz J."/>
            <person name="Hayes R."/>
            <person name="Myburg A."/>
            <person name="Tuskan G."/>
            <person name="Grattapaglia D."/>
            <person name="Rokhsar D.S."/>
        </authorList>
    </citation>
    <scope>NUCLEOTIDE SEQUENCE</scope>
    <source>
        <tissue evidence="2">Leaf extractions</tissue>
    </source>
</reference>
<feature type="compositionally biased region" description="Basic and acidic residues" evidence="1">
    <location>
        <begin position="38"/>
        <end position="63"/>
    </location>
</feature>
<organism evidence="2">
    <name type="scientific">Eucalyptus grandis</name>
    <name type="common">Flooded gum</name>
    <dbReference type="NCBI Taxonomy" id="71139"/>
    <lineage>
        <taxon>Eukaryota</taxon>
        <taxon>Viridiplantae</taxon>
        <taxon>Streptophyta</taxon>
        <taxon>Embryophyta</taxon>
        <taxon>Tracheophyta</taxon>
        <taxon>Spermatophyta</taxon>
        <taxon>Magnoliopsida</taxon>
        <taxon>eudicotyledons</taxon>
        <taxon>Gunneridae</taxon>
        <taxon>Pentapetalae</taxon>
        <taxon>rosids</taxon>
        <taxon>malvids</taxon>
        <taxon>Myrtales</taxon>
        <taxon>Myrtaceae</taxon>
        <taxon>Myrtoideae</taxon>
        <taxon>Eucalypteae</taxon>
        <taxon>Eucalyptus</taxon>
    </lineage>
</organism>
<gene>
    <name evidence="2" type="ORF">EUGRSUZ_D01974</name>
</gene>
<proteinExistence type="predicted"/>
<evidence type="ECO:0000313" key="2">
    <source>
        <dbReference type="EMBL" id="KCW77672.1"/>
    </source>
</evidence>
<dbReference type="EMBL" id="KK198756">
    <property type="protein sequence ID" value="KCW77672.1"/>
    <property type="molecule type" value="Genomic_DNA"/>
</dbReference>
<evidence type="ECO:0000256" key="1">
    <source>
        <dbReference type="SAM" id="MobiDB-lite"/>
    </source>
</evidence>
<sequence>MAQDGIRPHNRGRKERDYAEKAKTKRDPQKSRRRKRNLAVEHQKRSHLSGREGPERRNLETQKGKRRTLRNLHGKK</sequence>
<dbReference type="Gramene" id="KCW77672">
    <property type="protein sequence ID" value="KCW77672"/>
    <property type="gene ID" value="EUGRSUZ_D01974"/>
</dbReference>
<protein>
    <submittedName>
        <fullName evidence="2">Uncharacterized protein</fullName>
    </submittedName>
</protein>
<name>A0A059CGZ9_EUCGR</name>